<dbReference type="PANTHER" id="PTHR21137">
    <property type="entry name" value="ODORANT RECEPTOR"/>
    <property type="match status" value="1"/>
</dbReference>
<sequence length="333" mass="38151">MNLPIAPNLRIHKAFLFTVGLWPHQSGFIKNLLLFNTVFFTASQGYLQIGGMIAAWEDKNVFLESIPPVLVDFVCAAKIVNFLANFNKMKHLLFTLEKDWEKLKGRKEIEILHRYVMHGRTLTMTYAGCLYGSMLPFMIVPAVPIFMDIFLPGNETRTKLLMFRVDFLMDVEKYYYPLLIHSYFGTMAYITLVVAIDTILMIYVLHACGSFAVLGYQLEHLMDGVDIDVNVYPHKDNDTSYNNMSDCVIQHNHALDYPGQMLYDHSIEVSNYVNNCGWYQTSIRTRKLVSLMTMRSRIPCAMTAGKFYILNVANFSAAVRTSMSYLTVLTSVK</sequence>
<dbReference type="PANTHER" id="PTHR21137:SF35">
    <property type="entry name" value="ODORANT RECEPTOR 19A-RELATED"/>
    <property type="match status" value="1"/>
</dbReference>
<name>A0A346D460_9HYME</name>
<keyword evidence="5" id="KW-0552">Olfaction</keyword>
<keyword evidence="9" id="KW-0807">Transducer</keyword>
<evidence type="ECO:0000256" key="6">
    <source>
        <dbReference type="ARBA" id="ARBA00022989"/>
    </source>
</evidence>
<organism evidence="11">
    <name type="scientific">Campoletis chlorideae</name>
    <dbReference type="NCBI Taxonomy" id="219166"/>
    <lineage>
        <taxon>Eukaryota</taxon>
        <taxon>Metazoa</taxon>
        <taxon>Ecdysozoa</taxon>
        <taxon>Arthropoda</taxon>
        <taxon>Hexapoda</taxon>
        <taxon>Insecta</taxon>
        <taxon>Pterygota</taxon>
        <taxon>Neoptera</taxon>
        <taxon>Endopterygota</taxon>
        <taxon>Hymenoptera</taxon>
        <taxon>Apocrita</taxon>
        <taxon>Ichneumonoidea</taxon>
        <taxon>Ichneumonidae</taxon>
        <taxon>Campopleginae</taxon>
        <taxon>Dusona group</taxon>
        <taxon>Campoletis</taxon>
    </lineage>
</organism>
<dbReference type="EMBL" id="MG859402">
    <property type="protein sequence ID" value="AXM05230.1"/>
    <property type="molecule type" value="mRNA"/>
</dbReference>
<dbReference type="Pfam" id="PF02949">
    <property type="entry name" value="7tm_6"/>
    <property type="match status" value="1"/>
</dbReference>
<dbReference type="GO" id="GO:0005549">
    <property type="term" value="F:odorant binding"/>
    <property type="evidence" value="ECO:0007669"/>
    <property type="project" value="InterPro"/>
</dbReference>
<protein>
    <submittedName>
        <fullName evidence="11">Odorant receptor</fullName>
    </submittedName>
</protein>
<evidence type="ECO:0000256" key="9">
    <source>
        <dbReference type="ARBA" id="ARBA00023224"/>
    </source>
</evidence>
<accession>A0A346D460</accession>
<dbReference type="AlphaFoldDB" id="A0A346D460"/>
<evidence type="ECO:0000256" key="4">
    <source>
        <dbReference type="ARBA" id="ARBA00022692"/>
    </source>
</evidence>
<dbReference type="GO" id="GO:0004984">
    <property type="term" value="F:olfactory receptor activity"/>
    <property type="evidence" value="ECO:0007669"/>
    <property type="project" value="InterPro"/>
</dbReference>
<keyword evidence="4 10" id="KW-0812">Transmembrane</keyword>
<proteinExistence type="evidence at transcript level"/>
<dbReference type="GO" id="GO:0005886">
    <property type="term" value="C:plasma membrane"/>
    <property type="evidence" value="ECO:0007669"/>
    <property type="project" value="UniProtKB-SubCell"/>
</dbReference>
<evidence type="ECO:0000256" key="7">
    <source>
        <dbReference type="ARBA" id="ARBA00023136"/>
    </source>
</evidence>
<keyword evidence="7 10" id="KW-0472">Membrane</keyword>
<keyword evidence="8 11" id="KW-0675">Receptor</keyword>
<evidence type="ECO:0000313" key="11">
    <source>
        <dbReference type="EMBL" id="AXM05230.1"/>
    </source>
</evidence>
<feature type="transmembrane region" description="Helical" evidence="10">
    <location>
        <begin position="130"/>
        <end position="153"/>
    </location>
</feature>
<evidence type="ECO:0000256" key="3">
    <source>
        <dbReference type="ARBA" id="ARBA00022606"/>
    </source>
</evidence>
<dbReference type="InterPro" id="IPR004117">
    <property type="entry name" value="7tm6_olfct_rcpt"/>
</dbReference>
<reference evidence="11" key="1">
    <citation type="journal article" date="2018" name="Insect Mol. Biol.">
        <title>An odorant receptor mediates the attractiveness of cis-jasmone to Campoletis chlorideae, the endoparasitoid of Helicoverpa armigera.</title>
        <authorList>
            <person name="Sun Y.L."/>
            <person name="Dong J.F."/>
            <person name="Ning C."/>
            <person name="Ding P.P."/>
            <person name="Huang L.Q."/>
            <person name="Sun J.G."/>
            <person name="Wang C.Z."/>
        </authorList>
    </citation>
    <scope>NUCLEOTIDE SEQUENCE</scope>
    <source>
        <strain evidence="11">CchlOR112</strain>
    </source>
</reference>
<reference evidence="11" key="2">
    <citation type="submission" date="2018-01" db="EMBL/GenBank/DDBJ databases">
        <authorList>
            <person name="Gaut B.S."/>
            <person name="Morton B.R."/>
            <person name="Clegg M.T."/>
            <person name="Duvall M.R."/>
        </authorList>
    </citation>
    <scope>NUCLEOTIDE SEQUENCE</scope>
    <source>
        <strain evidence="11">CchlOR112</strain>
    </source>
</reference>
<evidence type="ECO:0000256" key="2">
    <source>
        <dbReference type="ARBA" id="ARBA00022475"/>
    </source>
</evidence>
<feature type="transmembrane region" description="Helical" evidence="10">
    <location>
        <begin position="174"/>
        <end position="194"/>
    </location>
</feature>
<comment type="subcellular location">
    <subcellularLocation>
        <location evidence="1">Cell membrane</location>
        <topology evidence="1">Multi-pass membrane protein</topology>
    </subcellularLocation>
</comment>
<evidence type="ECO:0000256" key="8">
    <source>
        <dbReference type="ARBA" id="ARBA00023170"/>
    </source>
</evidence>
<dbReference type="GO" id="GO:0007165">
    <property type="term" value="P:signal transduction"/>
    <property type="evidence" value="ECO:0007669"/>
    <property type="project" value="UniProtKB-KW"/>
</dbReference>
<evidence type="ECO:0000256" key="10">
    <source>
        <dbReference type="SAM" id="Phobius"/>
    </source>
</evidence>
<keyword evidence="6 10" id="KW-1133">Transmembrane helix</keyword>
<keyword evidence="2" id="KW-1003">Cell membrane</keyword>
<keyword evidence="3" id="KW-0716">Sensory transduction</keyword>
<evidence type="ECO:0000256" key="5">
    <source>
        <dbReference type="ARBA" id="ARBA00022725"/>
    </source>
</evidence>
<evidence type="ECO:0000256" key="1">
    <source>
        <dbReference type="ARBA" id="ARBA00004651"/>
    </source>
</evidence>